<keyword evidence="1" id="KW-0004">4Fe-4S</keyword>
<reference evidence="7 8" key="1">
    <citation type="submission" date="2023-06" db="EMBL/GenBank/DDBJ databases">
        <title>Genome sequence of Methanimicrococcus sp. At1.</title>
        <authorList>
            <person name="Protasov E."/>
            <person name="Platt K."/>
            <person name="Poehlein A."/>
            <person name="Daniel R."/>
            <person name="Brune A."/>
        </authorList>
    </citation>
    <scope>NUCLEOTIDE SEQUENCE [LARGE SCALE GENOMIC DNA]</scope>
    <source>
        <strain evidence="7 8">At1</strain>
    </source>
</reference>
<gene>
    <name evidence="7" type="ORF">MmiAt1_11760</name>
</gene>
<keyword evidence="2" id="KW-0479">Metal-binding</keyword>
<dbReference type="Pfam" id="PF04879">
    <property type="entry name" value="Molybdop_Fe4S4"/>
    <property type="match status" value="1"/>
</dbReference>
<evidence type="ECO:0000256" key="2">
    <source>
        <dbReference type="ARBA" id="ARBA00022723"/>
    </source>
</evidence>
<accession>A0ABU3VQB1</accession>
<dbReference type="Proteomes" id="UP001272052">
    <property type="component" value="Unassembled WGS sequence"/>
</dbReference>
<dbReference type="SUPFAM" id="SSF53706">
    <property type="entry name" value="Formate dehydrogenase/DMSO reductase, domains 1-3"/>
    <property type="match status" value="1"/>
</dbReference>
<sequence length="562" mass="60300">MPEVVDPKFKENVYSTVCYGCGFGCGVYMRELETQAVQTGTACGAPMLNIDYRKASPVNQGKLCRFGVNLANSYCPAVSSIAGKAASAEEAAAKAAEALKNADASEIALLSVGGTTNEEHLALMKIGEKLGVPVNTGMTGLFKDIGKLHAYTGRGTTYDDVETAKKIYLFVDPYVSYPLLIRRLVHAKEKGAEIVSFGLKELAIATANVTVEPGTSLYDVKEFAPDEDTVIVSDLTPYTYAKQLAELVEMAGGKSKLLFMRPFMNATGAGYLSKHTKQQSFDDIVSKMETGDLKVLVCLDSDLIDLCLNENLKESFKNLEHAIVIASRDTTACAAADIVIATEPFYKKKGSVMNAEGRLIQTTAAAGDTPLTGFNVLSGILEALGGSALDFEAISAEAAEMLGASADEYKVTVPEKKSASEIKKISDGLPDLKATFSDFSQPESFVSKAGGDGENGDAVKHVYLMNPFIWNGMIDNDNYIEISRGQVRTSALLKGYTADVTCACGEVTKTTRFKVSPMADGYVLSLRKQPFAKAPVTDVTIRHTPTKPDEPEIVKECNVPQS</sequence>
<organism evidence="7 8">
    <name type="scientific">Methanimicrococcus hacksteinii</name>
    <dbReference type="NCBI Taxonomy" id="3028293"/>
    <lineage>
        <taxon>Archaea</taxon>
        <taxon>Methanobacteriati</taxon>
        <taxon>Methanobacteriota</taxon>
        <taxon>Stenosarchaea group</taxon>
        <taxon>Methanomicrobia</taxon>
        <taxon>Methanosarcinales</taxon>
        <taxon>Methanosarcinaceae</taxon>
        <taxon>Methanimicrococcus</taxon>
    </lineage>
</organism>
<dbReference type="CDD" id="cd00368">
    <property type="entry name" value="Molybdopterin-Binding"/>
    <property type="match status" value="1"/>
</dbReference>
<dbReference type="EMBL" id="JAWDKC010000019">
    <property type="protein sequence ID" value="MDV0445591.1"/>
    <property type="molecule type" value="Genomic_DNA"/>
</dbReference>
<dbReference type="PANTHER" id="PTHR43105">
    <property type="entry name" value="RESPIRATORY NITRATE REDUCTASE"/>
    <property type="match status" value="1"/>
</dbReference>
<dbReference type="InterPro" id="IPR006963">
    <property type="entry name" value="Mopterin_OxRdtase_4Fe-4S_dom"/>
</dbReference>
<evidence type="ECO:0000256" key="3">
    <source>
        <dbReference type="ARBA" id="ARBA00023002"/>
    </source>
</evidence>
<dbReference type="InterPro" id="IPR050123">
    <property type="entry name" value="Prok_molybdopt-oxidoreductase"/>
</dbReference>
<evidence type="ECO:0000256" key="4">
    <source>
        <dbReference type="ARBA" id="ARBA00023004"/>
    </source>
</evidence>
<keyword evidence="8" id="KW-1185">Reference proteome</keyword>
<feature type="domain" description="4Fe-4S Mo/W bis-MGD-type" evidence="6">
    <location>
        <begin position="12"/>
        <end position="70"/>
    </location>
</feature>
<evidence type="ECO:0000313" key="7">
    <source>
        <dbReference type="EMBL" id="MDV0445591.1"/>
    </source>
</evidence>
<evidence type="ECO:0000259" key="6">
    <source>
        <dbReference type="Pfam" id="PF04879"/>
    </source>
</evidence>
<keyword evidence="5" id="KW-0411">Iron-sulfur</keyword>
<name>A0ABU3VQB1_9EURY</name>
<protein>
    <recommendedName>
        <fullName evidence="6">4Fe-4S Mo/W bis-MGD-type domain-containing protein</fullName>
    </recommendedName>
</protein>
<proteinExistence type="predicted"/>
<evidence type="ECO:0000256" key="1">
    <source>
        <dbReference type="ARBA" id="ARBA00022485"/>
    </source>
</evidence>
<dbReference type="Gene3D" id="2.20.25.90">
    <property type="entry name" value="ADC-like domains"/>
    <property type="match status" value="1"/>
</dbReference>
<keyword evidence="4" id="KW-0408">Iron</keyword>
<dbReference type="PANTHER" id="PTHR43105:SF14">
    <property type="entry name" value="FORMATE DEHYDROGENASE H"/>
    <property type="match status" value="1"/>
</dbReference>
<dbReference type="Gene3D" id="3.40.50.740">
    <property type="match status" value="1"/>
</dbReference>
<evidence type="ECO:0000256" key="5">
    <source>
        <dbReference type="ARBA" id="ARBA00023014"/>
    </source>
</evidence>
<comment type="caution">
    <text evidence="7">The sequence shown here is derived from an EMBL/GenBank/DDBJ whole genome shotgun (WGS) entry which is preliminary data.</text>
</comment>
<keyword evidence="3" id="KW-0560">Oxidoreductase</keyword>
<dbReference type="RefSeq" id="WP_318786009.1">
    <property type="nucleotide sequence ID" value="NZ_JAWDKC010000019.1"/>
</dbReference>
<evidence type="ECO:0000313" key="8">
    <source>
        <dbReference type="Proteomes" id="UP001272052"/>
    </source>
</evidence>